<protein>
    <submittedName>
        <fullName evidence="3">Uncharacterized protein</fullName>
    </submittedName>
</protein>
<organism evidence="3 4">
    <name type="scientific">Gilliamella apicola</name>
    <dbReference type="NCBI Taxonomy" id="1196095"/>
    <lineage>
        <taxon>Bacteria</taxon>
        <taxon>Pseudomonadati</taxon>
        <taxon>Pseudomonadota</taxon>
        <taxon>Gammaproteobacteria</taxon>
        <taxon>Orbales</taxon>
        <taxon>Orbaceae</taxon>
        <taxon>Gilliamella</taxon>
    </lineage>
</organism>
<proteinExistence type="predicted"/>
<comment type="caution">
    <text evidence="3">The sequence shown here is derived from an EMBL/GenBank/DDBJ whole genome shotgun (WGS) entry which is preliminary data.</text>
</comment>
<dbReference type="EMBL" id="VMHM01000006">
    <property type="protein sequence ID" value="TSK03470.1"/>
    <property type="molecule type" value="Genomic_DNA"/>
</dbReference>
<keyword evidence="2" id="KW-0732">Signal</keyword>
<reference evidence="3 4" key="1">
    <citation type="submission" date="2019-07" db="EMBL/GenBank/DDBJ databases">
        <title>Gilliamella genomes.</title>
        <authorList>
            <person name="Zheng H."/>
        </authorList>
    </citation>
    <scope>NUCLEOTIDE SEQUENCE [LARGE SCALE GENOMIC DNA]</scope>
    <source>
        <strain evidence="3 4">W8127</strain>
    </source>
</reference>
<evidence type="ECO:0000256" key="1">
    <source>
        <dbReference type="SAM" id="MobiDB-lite"/>
    </source>
</evidence>
<dbReference type="AlphaFoldDB" id="A0A556SQQ0"/>
<dbReference type="RefSeq" id="WP_144091766.1">
    <property type="nucleotide sequence ID" value="NZ_CAMLAP010000002.1"/>
</dbReference>
<feature type="region of interest" description="Disordered" evidence="1">
    <location>
        <begin position="187"/>
        <end position="216"/>
    </location>
</feature>
<gene>
    <name evidence="3" type="ORF">FPQ15_05515</name>
</gene>
<evidence type="ECO:0000256" key="2">
    <source>
        <dbReference type="SAM" id="SignalP"/>
    </source>
</evidence>
<evidence type="ECO:0000313" key="3">
    <source>
        <dbReference type="EMBL" id="TSK03470.1"/>
    </source>
</evidence>
<feature type="chain" id="PRO_5022149760" evidence="2">
    <location>
        <begin position="26"/>
        <end position="348"/>
    </location>
</feature>
<feature type="signal peptide" evidence="2">
    <location>
        <begin position="1"/>
        <end position="25"/>
    </location>
</feature>
<accession>A0A556SQQ0</accession>
<dbReference type="Proteomes" id="UP000319483">
    <property type="component" value="Unassembled WGS sequence"/>
</dbReference>
<name>A0A556SQQ0_9GAMM</name>
<sequence length="348" mass="37595">MKNLTIKKIAFGLLLAGYASSSAFATLTATTNQPIQGSAPVLSKVNGLALHTVTVTFTTDAEGNTEIEATDNVKVGNYMKISYKVLDDDGDLDQEDIIKTVTLYKREKDNDGQYTSWKEIDASVLSAAKVITGDSQNGQQLNSIIIPISDDFAGADQIGFKLQERTKYGAPSVNQWISVSDVWSSELPEVSTDGTEPAGLPSDPKGPGDKAPGKGPIVSDTFKVGIFKYDDKDILDTKVNYAKIDASTPTPKYGDKFGAVVWNDADKNGSIDDGELIKTSAYTYKWTLYGTYEQVDATNDALESTKTTADGDTILLGRKAANETHNSMYNTTYKAGAQGYHLKVETNE</sequence>
<evidence type="ECO:0000313" key="4">
    <source>
        <dbReference type="Proteomes" id="UP000319483"/>
    </source>
</evidence>